<evidence type="ECO:0000313" key="2">
    <source>
        <dbReference type="Proteomes" id="UP001338309"/>
    </source>
</evidence>
<dbReference type="Pfam" id="PF13711">
    <property type="entry name" value="DUF4160"/>
    <property type="match status" value="1"/>
</dbReference>
<dbReference type="EMBL" id="BTPD01000006">
    <property type="protein sequence ID" value="GMQ29445.1"/>
    <property type="molecule type" value="Genomic_DNA"/>
</dbReference>
<evidence type="ECO:0000313" key="1">
    <source>
        <dbReference type="EMBL" id="GMQ29445.1"/>
    </source>
</evidence>
<comment type="caution">
    <text evidence="1">The sequence shown here is derived from an EMBL/GenBank/DDBJ whole genome shotgun (WGS) entry which is preliminary data.</text>
</comment>
<keyword evidence="2" id="KW-1185">Reference proteome</keyword>
<dbReference type="InterPro" id="IPR025427">
    <property type="entry name" value="DUF4160"/>
</dbReference>
<dbReference type="Proteomes" id="UP001338309">
    <property type="component" value="Unassembled WGS sequence"/>
</dbReference>
<name>A0ABQ6PQB9_9BACT</name>
<gene>
    <name evidence="1" type="ORF">Aconfl_20880</name>
</gene>
<accession>A0ABQ6PQB9</accession>
<sequence>MPTIFKQNGFRFFFYSNDHLPKHVHIEKSGKTAKFFLNPIQLVVSKKFSASELREIRILIEDNLNLIVSSWDEYFNKS</sequence>
<protein>
    <submittedName>
        <fullName evidence="1">DUF4160 domain-containing protein</fullName>
    </submittedName>
</protein>
<reference evidence="1 2" key="1">
    <citation type="submission" date="2023-08" db="EMBL/GenBank/DDBJ databases">
        <title>Draft genome sequence of Algoriphagus confluentis.</title>
        <authorList>
            <person name="Takatani N."/>
            <person name="Hosokawa M."/>
            <person name="Sawabe T."/>
        </authorList>
    </citation>
    <scope>NUCLEOTIDE SEQUENCE [LARGE SCALE GENOMIC DNA]</scope>
    <source>
        <strain evidence="1 2">NBRC 111222</strain>
    </source>
</reference>
<organism evidence="1 2">
    <name type="scientific">Algoriphagus confluentis</name>
    <dbReference type="NCBI Taxonomy" id="1697556"/>
    <lineage>
        <taxon>Bacteria</taxon>
        <taxon>Pseudomonadati</taxon>
        <taxon>Bacteroidota</taxon>
        <taxon>Cytophagia</taxon>
        <taxon>Cytophagales</taxon>
        <taxon>Cyclobacteriaceae</taxon>
        <taxon>Algoriphagus</taxon>
    </lineage>
</organism>
<proteinExistence type="predicted"/>